<evidence type="ECO:0000313" key="7">
    <source>
        <dbReference type="Proteomes" id="UP000035680"/>
    </source>
</evidence>
<dbReference type="GO" id="GO:0005759">
    <property type="term" value="C:mitochondrial matrix"/>
    <property type="evidence" value="ECO:0007669"/>
    <property type="project" value="TreeGrafter"/>
</dbReference>
<dbReference type="SUPFAM" id="SSF50129">
    <property type="entry name" value="GroES-like"/>
    <property type="match status" value="1"/>
</dbReference>
<dbReference type="STRING" id="75913.A0A0K0F600"/>
<dbReference type="InterPro" id="IPR018369">
    <property type="entry name" value="Chaprnonin_Cpn10_CS"/>
</dbReference>
<dbReference type="GO" id="GO:0046872">
    <property type="term" value="F:metal ion binding"/>
    <property type="evidence" value="ECO:0007669"/>
    <property type="project" value="TreeGrafter"/>
</dbReference>
<evidence type="ECO:0000256" key="4">
    <source>
        <dbReference type="ARBA" id="ARBA00029976"/>
    </source>
</evidence>
<dbReference type="PROSITE" id="PS00681">
    <property type="entry name" value="CHAPERONINS_CPN10"/>
    <property type="match status" value="1"/>
</dbReference>
<sequence>MLFTIARRCSVAVKNVQPLFDRVMIQKAAAEVKSKGGIYIPEKAQGKVLEGTVVAAGPGLRTEDGKLIPLSVKVGDRVMLPEYGGNKVIMDDKEYFIFRESDLIAKLTN</sequence>
<dbReference type="SMART" id="SM00883">
    <property type="entry name" value="Cpn10"/>
    <property type="match status" value="1"/>
</dbReference>
<protein>
    <recommendedName>
        <fullName evidence="2">10 kDa heat shock protein, mitochondrial</fullName>
    </recommendedName>
    <alternativeName>
        <fullName evidence="4">10 kDa chaperonin</fullName>
    </alternativeName>
    <alternativeName>
        <fullName evidence="5">Chaperonin 10</fullName>
    </alternativeName>
</protein>
<dbReference type="PANTHER" id="PTHR10772:SF0">
    <property type="entry name" value="10 KDA HEAT SHOCK PROTEIN, MITOCHONDRIAL"/>
    <property type="match status" value="1"/>
</dbReference>
<evidence type="ECO:0000256" key="1">
    <source>
        <dbReference type="ARBA" id="ARBA00006975"/>
    </source>
</evidence>
<dbReference type="InterPro" id="IPR037124">
    <property type="entry name" value="Chaperonin_GroES_sf"/>
</dbReference>
<dbReference type="InterPro" id="IPR011032">
    <property type="entry name" value="GroES-like_sf"/>
</dbReference>
<name>A0A0K0F600_STRVS</name>
<dbReference type="Gene3D" id="2.30.33.40">
    <property type="entry name" value="GroES chaperonin"/>
    <property type="match status" value="1"/>
</dbReference>
<dbReference type="AlphaFoldDB" id="A0A0K0F600"/>
<dbReference type="GO" id="GO:0044183">
    <property type="term" value="F:protein folding chaperone"/>
    <property type="evidence" value="ECO:0007669"/>
    <property type="project" value="InterPro"/>
</dbReference>
<evidence type="ECO:0000256" key="5">
    <source>
        <dbReference type="ARBA" id="ARBA00031971"/>
    </source>
</evidence>
<comment type="similarity">
    <text evidence="1 6">Belongs to the GroES chaperonin family.</text>
</comment>
<dbReference type="Proteomes" id="UP000035680">
    <property type="component" value="Unassembled WGS sequence"/>
</dbReference>
<evidence type="ECO:0000256" key="2">
    <source>
        <dbReference type="ARBA" id="ARBA00018842"/>
    </source>
</evidence>
<keyword evidence="7" id="KW-1185">Reference proteome</keyword>
<dbReference type="FunFam" id="2.30.33.40:FF:000002">
    <property type="entry name" value="10 kDa chaperonin, mitochondrial"/>
    <property type="match status" value="1"/>
</dbReference>
<reference evidence="7" key="1">
    <citation type="submission" date="2014-07" db="EMBL/GenBank/DDBJ databases">
        <authorList>
            <person name="Martin A.A"/>
            <person name="De Silva N."/>
        </authorList>
    </citation>
    <scope>NUCLEOTIDE SEQUENCE</scope>
</reference>
<proteinExistence type="inferred from homology"/>
<accession>A0A0K0F600</accession>
<dbReference type="PRINTS" id="PR00297">
    <property type="entry name" value="CHAPERONIN10"/>
</dbReference>
<dbReference type="GO" id="GO:0051082">
    <property type="term" value="F:unfolded protein binding"/>
    <property type="evidence" value="ECO:0007669"/>
    <property type="project" value="TreeGrafter"/>
</dbReference>
<organism evidence="7 8">
    <name type="scientific">Strongyloides venezuelensis</name>
    <name type="common">Threadworm</name>
    <dbReference type="NCBI Taxonomy" id="75913"/>
    <lineage>
        <taxon>Eukaryota</taxon>
        <taxon>Metazoa</taxon>
        <taxon>Ecdysozoa</taxon>
        <taxon>Nematoda</taxon>
        <taxon>Chromadorea</taxon>
        <taxon>Rhabditida</taxon>
        <taxon>Tylenchina</taxon>
        <taxon>Panagrolaimomorpha</taxon>
        <taxon>Strongyloidoidea</taxon>
        <taxon>Strongyloididae</taxon>
        <taxon>Strongyloides</taxon>
    </lineage>
</organism>
<dbReference type="GO" id="GO:0005524">
    <property type="term" value="F:ATP binding"/>
    <property type="evidence" value="ECO:0007669"/>
    <property type="project" value="InterPro"/>
</dbReference>
<evidence type="ECO:0000256" key="6">
    <source>
        <dbReference type="RuleBase" id="RU003479"/>
    </source>
</evidence>
<evidence type="ECO:0000256" key="3">
    <source>
        <dbReference type="ARBA" id="ARBA00023186"/>
    </source>
</evidence>
<dbReference type="WBParaSite" id="SVE_0424300.1">
    <property type="protein sequence ID" value="SVE_0424300.1"/>
    <property type="gene ID" value="SVE_0424300"/>
</dbReference>
<reference evidence="8" key="2">
    <citation type="submission" date="2015-08" db="UniProtKB">
        <authorList>
            <consortium name="WormBaseParasite"/>
        </authorList>
    </citation>
    <scope>IDENTIFICATION</scope>
</reference>
<dbReference type="InterPro" id="IPR020818">
    <property type="entry name" value="Chaperonin_GroES"/>
</dbReference>
<keyword evidence="3 6" id="KW-0143">Chaperone</keyword>
<dbReference type="HAMAP" id="MF_00580">
    <property type="entry name" value="CH10"/>
    <property type="match status" value="1"/>
</dbReference>
<dbReference type="GO" id="GO:0051087">
    <property type="term" value="F:protein-folding chaperone binding"/>
    <property type="evidence" value="ECO:0007669"/>
    <property type="project" value="TreeGrafter"/>
</dbReference>
<evidence type="ECO:0000313" key="8">
    <source>
        <dbReference type="WBParaSite" id="SVE_0424300.1"/>
    </source>
</evidence>
<dbReference type="Pfam" id="PF00166">
    <property type="entry name" value="Cpn10"/>
    <property type="match status" value="1"/>
</dbReference>
<dbReference type="CDD" id="cd00320">
    <property type="entry name" value="cpn10"/>
    <property type="match status" value="1"/>
</dbReference>
<dbReference type="PANTHER" id="PTHR10772">
    <property type="entry name" value="10 KDA HEAT SHOCK PROTEIN"/>
    <property type="match status" value="1"/>
</dbReference>